<evidence type="ECO:0000256" key="6">
    <source>
        <dbReference type="SAM" id="MobiDB-lite"/>
    </source>
</evidence>
<evidence type="ECO:0000259" key="7">
    <source>
        <dbReference type="PROSITE" id="PS50202"/>
    </source>
</evidence>
<dbReference type="KEGG" id="tad:TRIADDRAFT_52486"/>
<evidence type="ECO:0000313" key="8">
    <source>
        <dbReference type="EMBL" id="EDV29762.1"/>
    </source>
</evidence>
<feature type="compositionally biased region" description="Basic and acidic residues" evidence="6">
    <location>
        <begin position="172"/>
        <end position="200"/>
    </location>
</feature>
<keyword evidence="5" id="KW-0472">Membrane</keyword>
<gene>
    <name evidence="8" type="ORF">TRIADDRAFT_52486</name>
</gene>
<dbReference type="InterPro" id="IPR016763">
    <property type="entry name" value="VAP"/>
</dbReference>
<evidence type="ECO:0000256" key="1">
    <source>
        <dbReference type="ARBA" id="ARBA00004211"/>
    </source>
</evidence>
<dbReference type="InterPro" id="IPR000535">
    <property type="entry name" value="MSP_dom"/>
</dbReference>
<protein>
    <recommendedName>
        <fullName evidence="7">MSP domain-containing protein</fullName>
    </recommendedName>
</protein>
<organism evidence="8 9">
    <name type="scientific">Trichoplax adhaerens</name>
    <name type="common">Trichoplax reptans</name>
    <dbReference type="NCBI Taxonomy" id="10228"/>
    <lineage>
        <taxon>Eukaryota</taxon>
        <taxon>Metazoa</taxon>
        <taxon>Placozoa</taxon>
        <taxon>Uniplacotomia</taxon>
        <taxon>Trichoplacea</taxon>
        <taxon>Trichoplacidae</taxon>
        <taxon>Trichoplax</taxon>
    </lineage>
</organism>
<dbReference type="OrthoDB" id="264603at2759"/>
<dbReference type="AlphaFoldDB" id="B3RIQ2"/>
<dbReference type="InParanoid" id="B3RIQ2"/>
<comment type="subcellular location">
    <subcellularLocation>
        <location evidence="1">Membrane</location>
        <topology evidence="1">Single-pass type IV membrane protein</topology>
    </subcellularLocation>
</comment>
<feature type="region of interest" description="Disordered" evidence="6">
    <location>
        <begin position="141"/>
        <end position="200"/>
    </location>
</feature>
<dbReference type="InterPro" id="IPR013783">
    <property type="entry name" value="Ig-like_fold"/>
</dbReference>
<dbReference type="PANTHER" id="PTHR10809">
    <property type="entry name" value="VESICLE-ASSOCIATED MEMBRANE PROTEIN-ASSOCIATED PROTEIN"/>
    <property type="match status" value="1"/>
</dbReference>
<name>B3RIQ2_TRIAD</name>
<dbReference type="RefSeq" id="XP_002108964.1">
    <property type="nucleotide sequence ID" value="XM_002108928.1"/>
</dbReference>
<dbReference type="HOGENOM" id="CLU_032848_0_0_1"/>
<proteinExistence type="inferred from homology"/>
<dbReference type="Proteomes" id="UP000009022">
    <property type="component" value="Unassembled WGS sequence"/>
</dbReference>
<reference evidence="8 9" key="1">
    <citation type="journal article" date="2008" name="Nature">
        <title>The Trichoplax genome and the nature of placozoans.</title>
        <authorList>
            <person name="Srivastava M."/>
            <person name="Begovic E."/>
            <person name="Chapman J."/>
            <person name="Putnam N.H."/>
            <person name="Hellsten U."/>
            <person name="Kawashima T."/>
            <person name="Kuo A."/>
            <person name="Mitros T."/>
            <person name="Salamov A."/>
            <person name="Carpenter M.L."/>
            <person name="Signorovitch A.Y."/>
            <person name="Moreno M.A."/>
            <person name="Kamm K."/>
            <person name="Grimwood J."/>
            <person name="Schmutz J."/>
            <person name="Shapiro H."/>
            <person name="Grigoriev I.V."/>
            <person name="Buss L.W."/>
            <person name="Schierwater B."/>
            <person name="Dellaporta S.L."/>
            <person name="Rokhsar D.S."/>
        </authorList>
    </citation>
    <scope>NUCLEOTIDE SEQUENCE [LARGE SCALE GENOMIC DNA]</scope>
    <source>
        <strain evidence="8 9">Grell-BS-1999</strain>
    </source>
</reference>
<dbReference type="GO" id="GO:0061817">
    <property type="term" value="P:endoplasmic reticulum-plasma membrane tethering"/>
    <property type="evidence" value="ECO:0000318"/>
    <property type="project" value="GO_Central"/>
</dbReference>
<comment type="similarity">
    <text evidence="2">Belongs to the VAMP-associated protein (VAP) (TC 9.B.17) family.</text>
</comment>
<keyword evidence="4" id="KW-1133">Transmembrane helix</keyword>
<dbReference type="PROSITE" id="PS50202">
    <property type="entry name" value="MSP"/>
    <property type="match status" value="1"/>
</dbReference>
<dbReference type="Pfam" id="PF00635">
    <property type="entry name" value="Motile_Sperm"/>
    <property type="match status" value="1"/>
</dbReference>
<keyword evidence="9" id="KW-1185">Reference proteome</keyword>
<evidence type="ECO:0000256" key="4">
    <source>
        <dbReference type="ARBA" id="ARBA00022989"/>
    </source>
</evidence>
<dbReference type="GeneID" id="6750178"/>
<dbReference type="EMBL" id="DS985241">
    <property type="protein sequence ID" value="EDV29762.1"/>
    <property type="molecule type" value="Genomic_DNA"/>
</dbReference>
<evidence type="ECO:0000256" key="3">
    <source>
        <dbReference type="ARBA" id="ARBA00022692"/>
    </source>
</evidence>
<dbReference type="InterPro" id="IPR008962">
    <property type="entry name" value="PapD-like_sf"/>
</dbReference>
<dbReference type="PANTHER" id="PTHR10809:SF6">
    <property type="entry name" value="AT11025P-RELATED"/>
    <property type="match status" value="1"/>
</dbReference>
<keyword evidence="3" id="KW-0812">Transmembrane</keyword>
<dbReference type="PIRSF" id="PIRSF019693">
    <property type="entry name" value="VAMP-associated"/>
    <property type="match status" value="1"/>
</dbReference>
<dbReference type="CTD" id="6750178"/>
<dbReference type="Gene3D" id="2.60.40.10">
    <property type="entry name" value="Immunoglobulins"/>
    <property type="match status" value="1"/>
</dbReference>
<dbReference type="GO" id="GO:0005789">
    <property type="term" value="C:endoplasmic reticulum membrane"/>
    <property type="evidence" value="ECO:0000318"/>
    <property type="project" value="GO_Central"/>
</dbReference>
<evidence type="ECO:0000256" key="5">
    <source>
        <dbReference type="ARBA" id="ARBA00023136"/>
    </source>
</evidence>
<dbReference type="OMA" id="AHEVEPK"/>
<accession>B3RIQ2</accession>
<dbReference type="GO" id="GO:0090158">
    <property type="term" value="P:endoplasmic reticulum membrane organization"/>
    <property type="evidence" value="ECO:0000318"/>
    <property type="project" value="GO_Central"/>
</dbReference>
<evidence type="ECO:0000313" key="9">
    <source>
        <dbReference type="Proteomes" id="UP000009022"/>
    </source>
</evidence>
<dbReference type="STRING" id="10228.B3RIQ2"/>
<feature type="domain" description="MSP" evidence="7">
    <location>
        <begin position="7"/>
        <end position="124"/>
    </location>
</feature>
<dbReference type="eggNOG" id="KOG0439">
    <property type="taxonomic scope" value="Eukaryota"/>
</dbReference>
<dbReference type="FunCoup" id="B3RIQ2">
    <property type="interactions" value="2313"/>
</dbReference>
<dbReference type="GO" id="GO:0043495">
    <property type="term" value="F:protein-membrane adaptor activity"/>
    <property type="evidence" value="ECO:0000318"/>
    <property type="project" value="GO_Central"/>
</dbReference>
<evidence type="ECO:0000256" key="2">
    <source>
        <dbReference type="ARBA" id="ARBA00008932"/>
    </source>
</evidence>
<dbReference type="PhylomeDB" id="B3RIQ2"/>
<dbReference type="SUPFAM" id="SSF49354">
    <property type="entry name" value="PapD-like"/>
    <property type="match status" value="1"/>
</dbReference>
<dbReference type="GO" id="GO:0005886">
    <property type="term" value="C:plasma membrane"/>
    <property type="evidence" value="ECO:0000318"/>
    <property type="project" value="GO_Central"/>
</dbReference>
<sequence length="200" mass="22112">MSKVEQALILDPSTELRFKGPFDKVVTTQLKLANPTDKRICFKVKTTVPKHYCVRPNNGIIDPQDSLVVSIMLQPLAHDPSDKTTKHKFMVQSVYPPSDMSSGDVWKAVNSASVMDSKLKCVFEPVSQNANKDENTHAVVTQGPAKEKVEDSPQQQNIPQPISTNTSIPADSAHEVEPKITVDKTKRTMDERYPDAAKAA</sequence>
<feature type="compositionally biased region" description="Low complexity" evidence="6">
    <location>
        <begin position="153"/>
        <end position="162"/>
    </location>
</feature>